<dbReference type="Proteomes" id="UP000053424">
    <property type="component" value="Unassembled WGS sequence"/>
</dbReference>
<dbReference type="HOGENOM" id="CLU_2776202_0_0_1"/>
<evidence type="ECO:0000313" key="1">
    <source>
        <dbReference type="EMBL" id="KIM37549.1"/>
    </source>
</evidence>
<protein>
    <submittedName>
        <fullName evidence="1">Uncharacterized protein</fullName>
    </submittedName>
</protein>
<dbReference type="AlphaFoldDB" id="A0A0C3BZS9"/>
<sequence length="69" mass="7309">MPSIYTHASLSPHFPALSGGESMVQGGEFDPPNGVLVNVFGLDHSIIEDEAKVGRSPSIWASFLPSSHC</sequence>
<reference evidence="2" key="2">
    <citation type="submission" date="2015-01" db="EMBL/GenBank/DDBJ databases">
        <title>Evolutionary Origins and Diversification of the Mycorrhizal Mutualists.</title>
        <authorList>
            <consortium name="DOE Joint Genome Institute"/>
            <consortium name="Mycorrhizal Genomics Consortium"/>
            <person name="Kohler A."/>
            <person name="Kuo A."/>
            <person name="Nagy L.G."/>
            <person name="Floudas D."/>
            <person name="Copeland A."/>
            <person name="Barry K.W."/>
            <person name="Cichocki N."/>
            <person name="Veneault-Fourrey C."/>
            <person name="LaButti K."/>
            <person name="Lindquist E.A."/>
            <person name="Lipzen A."/>
            <person name="Lundell T."/>
            <person name="Morin E."/>
            <person name="Murat C."/>
            <person name="Riley R."/>
            <person name="Ohm R."/>
            <person name="Sun H."/>
            <person name="Tunlid A."/>
            <person name="Henrissat B."/>
            <person name="Grigoriev I.V."/>
            <person name="Hibbett D.S."/>
            <person name="Martin F."/>
        </authorList>
    </citation>
    <scope>NUCLEOTIDE SEQUENCE [LARGE SCALE GENOMIC DNA]</scope>
    <source>
        <strain evidence="2">h7</strain>
    </source>
</reference>
<name>A0A0C3BZS9_HEBCY</name>
<organism evidence="1 2">
    <name type="scientific">Hebeloma cylindrosporum</name>
    <dbReference type="NCBI Taxonomy" id="76867"/>
    <lineage>
        <taxon>Eukaryota</taxon>
        <taxon>Fungi</taxon>
        <taxon>Dikarya</taxon>
        <taxon>Basidiomycota</taxon>
        <taxon>Agaricomycotina</taxon>
        <taxon>Agaricomycetes</taxon>
        <taxon>Agaricomycetidae</taxon>
        <taxon>Agaricales</taxon>
        <taxon>Agaricineae</taxon>
        <taxon>Hymenogastraceae</taxon>
        <taxon>Hebeloma</taxon>
    </lineage>
</organism>
<accession>A0A0C3BZS9</accession>
<evidence type="ECO:0000313" key="2">
    <source>
        <dbReference type="Proteomes" id="UP000053424"/>
    </source>
</evidence>
<reference evidence="1 2" key="1">
    <citation type="submission" date="2014-04" db="EMBL/GenBank/DDBJ databases">
        <authorList>
            <consortium name="DOE Joint Genome Institute"/>
            <person name="Kuo A."/>
            <person name="Gay G."/>
            <person name="Dore J."/>
            <person name="Kohler A."/>
            <person name="Nagy L.G."/>
            <person name="Floudas D."/>
            <person name="Copeland A."/>
            <person name="Barry K.W."/>
            <person name="Cichocki N."/>
            <person name="Veneault-Fourrey C."/>
            <person name="LaButti K."/>
            <person name="Lindquist E.A."/>
            <person name="Lipzen A."/>
            <person name="Lundell T."/>
            <person name="Morin E."/>
            <person name="Murat C."/>
            <person name="Sun H."/>
            <person name="Tunlid A."/>
            <person name="Henrissat B."/>
            <person name="Grigoriev I.V."/>
            <person name="Hibbett D.S."/>
            <person name="Martin F."/>
            <person name="Nordberg H.P."/>
            <person name="Cantor M.N."/>
            <person name="Hua S.X."/>
        </authorList>
    </citation>
    <scope>NUCLEOTIDE SEQUENCE [LARGE SCALE GENOMIC DNA]</scope>
    <source>
        <strain evidence="2">h7</strain>
    </source>
</reference>
<gene>
    <name evidence="1" type="ORF">M413DRAFT_448360</name>
</gene>
<proteinExistence type="predicted"/>
<keyword evidence="2" id="KW-1185">Reference proteome</keyword>
<dbReference type="EMBL" id="KN831796">
    <property type="protein sequence ID" value="KIM37549.1"/>
    <property type="molecule type" value="Genomic_DNA"/>
</dbReference>